<dbReference type="EMBL" id="GL876975">
    <property type="protein sequence ID" value="KLU90574.1"/>
    <property type="molecule type" value="Genomic_DNA"/>
</dbReference>
<proteinExistence type="predicted"/>
<evidence type="ECO:0000313" key="3">
    <source>
        <dbReference type="EnsemblFungi" id="MAPG_10426T0"/>
    </source>
</evidence>
<dbReference type="EMBL" id="ADBL01002332">
    <property type="status" value="NOT_ANNOTATED_CDS"/>
    <property type="molecule type" value="Genomic_DNA"/>
</dbReference>
<evidence type="ECO:0000256" key="1">
    <source>
        <dbReference type="SAM" id="MobiDB-lite"/>
    </source>
</evidence>
<reference evidence="2" key="3">
    <citation type="submission" date="2011-03" db="EMBL/GenBank/DDBJ databases">
        <title>Annotation of Magnaporthe poae ATCC 64411.</title>
        <authorList>
            <person name="Ma L.-J."/>
            <person name="Dead R."/>
            <person name="Young S.K."/>
            <person name="Zeng Q."/>
            <person name="Gargeya S."/>
            <person name="Fitzgerald M."/>
            <person name="Haas B."/>
            <person name="Abouelleil A."/>
            <person name="Alvarado L."/>
            <person name="Arachchi H.M."/>
            <person name="Berlin A."/>
            <person name="Brown A."/>
            <person name="Chapman S.B."/>
            <person name="Chen Z."/>
            <person name="Dunbar C."/>
            <person name="Freedman E."/>
            <person name="Gearin G."/>
            <person name="Gellesch M."/>
            <person name="Goldberg J."/>
            <person name="Griggs A."/>
            <person name="Gujja S."/>
            <person name="Heiman D."/>
            <person name="Howarth C."/>
            <person name="Larson L."/>
            <person name="Lui A."/>
            <person name="MacDonald P.J.P."/>
            <person name="Mehta T."/>
            <person name="Montmayeur A."/>
            <person name="Murphy C."/>
            <person name="Neiman D."/>
            <person name="Pearson M."/>
            <person name="Priest M."/>
            <person name="Roberts A."/>
            <person name="Saif S."/>
            <person name="Shea T."/>
            <person name="Shenoy N."/>
            <person name="Sisk P."/>
            <person name="Stolte C."/>
            <person name="Sykes S."/>
            <person name="Yandava C."/>
            <person name="Wortman J."/>
            <person name="Nusbaum C."/>
            <person name="Birren B."/>
        </authorList>
    </citation>
    <scope>NUCLEOTIDE SEQUENCE</scope>
    <source>
        <strain evidence="2">ATCC 64411</strain>
    </source>
</reference>
<reference evidence="2" key="2">
    <citation type="submission" date="2010-05" db="EMBL/GenBank/DDBJ databases">
        <title>The Genome Sequence of Magnaporthe poae strain ATCC 64411.</title>
        <authorList>
            <consortium name="The Broad Institute Genome Sequencing Platform"/>
            <consortium name="Broad Institute Genome Sequencing Center for Infectious Disease"/>
            <person name="Ma L.-J."/>
            <person name="Dead R."/>
            <person name="Young S."/>
            <person name="Zeng Q."/>
            <person name="Koehrsen M."/>
            <person name="Alvarado L."/>
            <person name="Berlin A."/>
            <person name="Chapman S.B."/>
            <person name="Chen Z."/>
            <person name="Freedman E."/>
            <person name="Gellesch M."/>
            <person name="Goldberg J."/>
            <person name="Griggs A."/>
            <person name="Gujja S."/>
            <person name="Heilman E.R."/>
            <person name="Heiman D."/>
            <person name="Hepburn T."/>
            <person name="Howarth C."/>
            <person name="Jen D."/>
            <person name="Larson L."/>
            <person name="Mehta T."/>
            <person name="Neiman D."/>
            <person name="Pearson M."/>
            <person name="Roberts A."/>
            <person name="Saif S."/>
            <person name="Shea T."/>
            <person name="Shenoy N."/>
            <person name="Sisk P."/>
            <person name="Stolte C."/>
            <person name="Sykes S."/>
            <person name="Walk T."/>
            <person name="White J."/>
            <person name="Yandava C."/>
            <person name="Haas B."/>
            <person name="Nusbaum C."/>
            <person name="Birren B."/>
        </authorList>
    </citation>
    <scope>NUCLEOTIDE SEQUENCE</scope>
    <source>
        <strain evidence="2">ATCC 64411</strain>
    </source>
</reference>
<dbReference type="Proteomes" id="UP000011715">
    <property type="component" value="Unassembled WGS sequence"/>
</dbReference>
<accession>A0A0C4ECJ8</accession>
<keyword evidence="4" id="KW-1185">Reference proteome</keyword>
<organism evidence="3 4">
    <name type="scientific">Magnaporthiopsis poae (strain ATCC 64411 / 73-15)</name>
    <name type="common">Kentucky bluegrass fungus</name>
    <name type="synonym">Magnaporthe poae</name>
    <dbReference type="NCBI Taxonomy" id="644358"/>
    <lineage>
        <taxon>Eukaryota</taxon>
        <taxon>Fungi</taxon>
        <taxon>Dikarya</taxon>
        <taxon>Ascomycota</taxon>
        <taxon>Pezizomycotina</taxon>
        <taxon>Sordariomycetes</taxon>
        <taxon>Sordariomycetidae</taxon>
        <taxon>Magnaporthales</taxon>
        <taxon>Magnaporthaceae</taxon>
        <taxon>Magnaporthiopsis</taxon>
    </lineage>
</organism>
<evidence type="ECO:0000313" key="4">
    <source>
        <dbReference type="Proteomes" id="UP000011715"/>
    </source>
</evidence>
<reference evidence="3" key="5">
    <citation type="submission" date="2015-06" db="UniProtKB">
        <authorList>
            <consortium name="EnsemblFungi"/>
        </authorList>
    </citation>
    <scope>IDENTIFICATION</scope>
    <source>
        <strain evidence="3">ATCC 64411</strain>
    </source>
</reference>
<reference evidence="3" key="4">
    <citation type="journal article" date="2015" name="G3 (Bethesda)">
        <title>Genome sequences of three phytopathogenic species of the Magnaporthaceae family of fungi.</title>
        <authorList>
            <person name="Okagaki L.H."/>
            <person name="Nunes C.C."/>
            <person name="Sailsbery J."/>
            <person name="Clay B."/>
            <person name="Brown D."/>
            <person name="John T."/>
            <person name="Oh Y."/>
            <person name="Young N."/>
            <person name="Fitzgerald M."/>
            <person name="Haas B.J."/>
            <person name="Zeng Q."/>
            <person name="Young S."/>
            <person name="Adiconis X."/>
            <person name="Fan L."/>
            <person name="Levin J.Z."/>
            <person name="Mitchell T.K."/>
            <person name="Okubara P.A."/>
            <person name="Farman M.L."/>
            <person name="Kohn L.M."/>
            <person name="Birren B."/>
            <person name="Ma L.-J."/>
            <person name="Dean R.A."/>
        </authorList>
    </citation>
    <scope>NUCLEOTIDE SEQUENCE</scope>
    <source>
        <strain evidence="3">ATCC 64411 / 73-15</strain>
    </source>
</reference>
<dbReference type="AlphaFoldDB" id="A0A0C4ECJ8"/>
<evidence type="ECO:0000313" key="2">
    <source>
        <dbReference type="EMBL" id="KLU90574.1"/>
    </source>
</evidence>
<protein>
    <submittedName>
        <fullName evidence="2 3">Uncharacterized protein</fullName>
    </submittedName>
</protein>
<name>A0A0C4ECJ8_MAGP6</name>
<gene>
    <name evidence="2" type="ORF">MAPG_10426</name>
</gene>
<dbReference type="VEuPathDB" id="FungiDB:MAPG_10426"/>
<dbReference type="EnsemblFungi" id="MAPG_10426T0">
    <property type="protein sequence ID" value="MAPG_10426T0"/>
    <property type="gene ID" value="MAPG_10426"/>
</dbReference>
<sequence length="373" mass="39307">MTGKQLHVLSLGLVAAAFGRHHHLLKYLLAPPVIRLAAPGPFFSELAPILVIVFERAESRFIIVSVRPPAWPSDKGLRWPEQQHDKRRFAVDCHPLKTPAGSSTEAASVDPGEALPKLAGFGLSSLFSLEDVIIVGLRNAFQRSSLQVEFLTLGVDACPVAPASTCPSNPWSRSKTPRRACPEAAVLPLKSNIIVAFSRTPHAVSNLGFRSGESLSGENGRKARPSLVPLANAVRPATPLECPAVLLDYPQAPRAPALGAHNARNGTDQGGTGAYVFLRHPGPEIGDYGDLKVPSGAYSDADGLALAGRRKVLRMGEDAPGPKPILTRADEPRCSTSLHDPCSNSAVLLPTDATGGGETGDVAEAGGLALQQP</sequence>
<reference evidence="4" key="1">
    <citation type="submission" date="2010-05" db="EMBL/GenBank/DDBJ databases">
        <title>The genome sequence of Magnaporthe poae strain ATCC 64411.</title>
        <authorList>
            <person name="Ma L.-J."/>
            <person name="Dead R."/>
            <person name="Young S."/>
            <person name="Zeng Q."/>
            <person name="Koehrsen M."/>
            <person name="Alvarado L."/>
            <person name="Berlin A."/>
            <person name="Chapman S.B."/>
            <person name="Chen Z."/>
            <person name="Freedman E."/>
            <person name="Gellesch M."/>
            <person name="Goldberg J."/>
            <person name="Griggs A."/>
            <person name="Gujja S."/>
            <person name="Heilman E.R."/>
            <person name="Heiman D."/>
            <person name="Hepburn T."/>
            <person name="Howarth C."/>
            <person name="Jen D."/>
            <person name="Larson L."/>
            <person name="Mehta T."/>
            <person name="Neiman D."/>
            <person name="Pearson M."/>
            <person name="Roberts A."/>
            <person name="Saif S."/>
            <person name="Shea T."/>
            <person name="Shenoy N."/>
            <person name="Sisk P."/>
            <person name="Stolte C."/>
            <person name="Sykes S."/>
            <person name="Walk T."/>
            <person name="White J."/>
            <person name="Yandava C."/>
            <person name="Haas B."/>
            <person name="Nusbaum C."/>
            <person name="Birren B."/>
        </authorList>
    </citation>
    <scope>NUCLEOTIDE SEQUENCE [LARGE SCALE GENOMIC DNA]</scope>
    <source>
        <strain evidence="4">ATCC 64411 / 73-15</strain>
    </source>
</reference>
<feature type="region of interest" description="Disordered" evidence="1">
    <location>
        <begin position="349"/>
        <end position="373"/>
    </location>
</feature>